<feature type="binding site" evidence="8">
    <location>
        <begin position="19"/>
        <end position="20"/>
    </location>
    <ligand>
        <name>ATP</name>
        <dbReference type="ChEBI" id="CHEBI:30616"/>
    </ligand>
</feature>
<organism evidence="10 11">
    <name type="scientific">candidate division TA06 bacterium DG_78</name>
    <dbReference type="NCBI Taxonomy" id="1703772"/>
    <lineage>
        <taxon>Bacteria</taxon>
        <taxon>Bacteria division TA06</taxon>
    </lineage>
</organism>
<dbReference type="SUPFAM" id="SSF52374">
    <property type="entry name" value="Nucleotidylyl transferase"/>
    <property type="match status" value="1"/>
</dbReference>
<evidence type="ECO:0000256" key="2">
    <source>
        <dbReference type="ARBA" id="ARBA00022598"/>
    </source>
</evidence>
<dbReference type="InterPro" id="IPR002306">
    <property type="entry name" value="Trp-tRNA-ligase"/>
</dbReference>
<feature type="binding site" evidence="8">
    <location>
        <begin position="147"/>
        <end position="149"/>
    </location>
    <ligand>
        <name>ATP</name>
        <dbReference type="ChEBI" id="CHEBI:30616"/>
    </ligand>
</feature>
<dbReference type="CDD" id="cd00806">
    <property type="entry name" value="TrpRS_core"/>
    <property type="match status" value="1"/>
</dbReference>
<proteinExistence type="inferred from homology"/>
<dbReference type="HAMAP" id="MF_00140_B">
    <property type="entry name" value="Trp_tRNA_synth_B"/>
    <property type="match status" value="1"/>
</dbReference>
<dbReference type="GO" id="GO:0004830">
    <property type="term" value="F:tryptophan-tRNA ligase activity"/>
    <property type="evidence" value="ECO:0007669"/>
    <property type="project" value="UniProtKB-UniRule"/>
</dbReference>
<dbReference type="GO" id="GO:0005829">
    <property type="term" value="C:cytosol"/>
    <property type="evidence" value="ECO:0007669"/>
    <property type="project" value="TreeGrafter"/>
</dbReference>
<comment type="catalytic activity">
    <reaction evidence="7 8">
        <text>tRNA(Trp) + L-tryptophan + ATP = L-tryptophyl-tRNA(Trp) + AMP + diphosphate + H(+)</text>
        <dbReference type="Rhea" id="RHEA:24080"/>
        <dbReference type="Rhea" id="RHEA-COMP:9671"/>
        <dbReference type="Rhea" id="RHEA-COMP:9705"/>
        <dbReference type="ChEBI" id="CHEBI:15378"/>
        <dbReference type="ChEBI" id="CHEBI:30616"/>
        <dbReference type="ChEBI" id="CHEBI:33019"/>
        <dbReference type="ChEBI" id="CHEBI:57912"/>
        <dbReference type="ChEBI" id="CHEBI:78442"/>
        <dbReference type="ChEBI" id="CHEBI:78535"/>
        <dbReference type="ChEBI" id="CHEBI:456215"/>
        <dbReference type="EC" id="6.1.1.2"/>
    </reaction>
</comment>
<comment type="caution">
    <text evidence="10">The sequence shown here is derived from an EMBL/GenBank/DDBJ whole genome shotgun (WGS) entry which is preliminary data.</text>
</comment>
<keyword evidence="3 8" id="KW-0547">Nucleotide-binding</keyword>
<evidence type="ECO:0000256" key="8">
    <source>
        <dbReference type="HAMAP-Rule" id="MF_00140"/>
    </source>
</evidence>
<dbReference type="GO" id="GO:0006436">
    <property type="term" value="P:tryptophanyl-tRNA aminoacylation"/>
    <property type="evidence" value="ECO:0007669"/>
    <property type="project" value="UniProtKB-UniRule"/>
</dbReference>
<dbReference type="EC" id="6.1.1.2" evidence="8"/>
<dbReference type="PRINTS" id="PR01039">
    <property type="entry name" value="TRNASYNTHTRP"/>
</dbReference>
<protein>
    <recommendedName>
        <fullName evidence="8">Tryptophan--tRNA ligase</fullName>
        <ecNumber evidence="8">6.1.1.2</ecNumber>
    </recommendedName>
    <alternativeName>
        <fullName evidence="8">Tryptophanyl-tRNA synthetase</fullName>
        <shortName evidence="8">TrpRS</shortName>
    </alternativeName>
</protein>
<dbReference type="AlphaFoldDB" id="A0A0S7YBB2"/>
<dbReference type="PANTHER" id="PTHR43766">
    <property type="entry name" value="TRYPTOPHAN--TRNA LIGASE, MITOCHONDRIAL"/>
    <property type="match status" value="1"/>
</dbReference>
<evidence type="ECO:0000256" key="5">
    <source>
        <dbReference type="ARBA" id="ARBA00022917"/>
    </source>
</evidence>
<accession>A0A0S7YBB2</accession>
<sequence>MEKKRVFSGIQPSGRLHIGNYASAMRNMIALQDEYSCVYGIVDYHAFTIKFEPKEMDDRVFNCAVDYIAAGINPQKSILMLQSTVSEHTELAWILNTITPISWLERVPTFKEKKEQNPHNVNMGLLDYPVLMAADIIIYKAAVVPVGDDQVPHLELTREIARRFNSLFGETFPEPKEQLARVSRILGLDGVNKMSKSLDNCIYLDETKEEIWKKLSTAVTDTDRKRRSDPGNPDVCNIFTMHKAFSPKKDIDHCTRECRKAGIGCLDCKKILLDNMFTELEPIQKKQKELRKKREYIYDVLHDGKKRAKKIAVETMDEVYEKLGIKVFH</sequence>
<evidence type="ECO:0000256" key="4">
    <source>
        <dbReference type="ARBA" id="ARBA00022840"/>
    </source>
</evidence>
<dbReference type="Gene3D" id="1.10.240.10">
    <property type="entry name" value="Tyrosyl-Transfer RNA Synthetase"/>
    <property type="match status" value="1"/>
</dbReference>
<dbReference type="Pfam" id="PF00579">
    <property type="entry name" value="tRNA-synt_1b"/>
    <property type="match status" value="1"/>
</dbReference>
<evidence type="ECO:0000256" key="7">
    <source>
        <dbReference type="ARBA" id="ARBA00049929"/>
    </source>
</evidence>
<dbReference type="PANTHER" id="PTHR43766:SF1">
    <property type="entry name" value="TRYPTOPHAN--TRNA LIGASE, MITOCHONDRIAL"/>
    <property type="match status" value="1"/>
</dbReference>
<dbReference type="EMBL" id="LJNI01000127">
    <property type="protein sequence ID" value="KPJ71388.1"/>
    <property type="molecule type" value="Genomic_DNA"/>
</dbReference>
<comment type="function">
    <text evidence="8">Catalyzes the attachment of tryptophan to tRNA(Trp).</text>
</comment>
<feature type="binding site" evidence="8">
    <location>
        <position position="135"/>
    </location>
    <ligand>
        <name>L-tryptophan</name>
        <dbReference type="ChEBI" id="CHEBI:57912"/>
    </ligand>
</feature>
<feature type="binding site" evidence="8">
    <location>
        <begin position="11"/>
        <end position="13"/>
    </location>
    <ligand>
        <name>ATP</name>
        <dbReference type="ChEBI" id="CHEBI:30616"/>
    </ligand>
</feature>
<dbReference type="Gene3D" id="3.40.50.620">
    <property type="entry name" value="HUPs"/>
    <property type="match status" value="1"/>
</dbReference>
<feature type="short sequence motif" description="'HIGH' region" evidence="8">
    <location>
        <begin position="12"/>
        <end position="20"/>
    </location>
</feature>
<dbReference type="Proteomes" id="UP000051012">
    <property type="component" value="Unassembled WGS sequence"/>
</dbReference>
<keyword evidence="6 8" id="KW-0030">Aminoacyl-tRNA synthetase</keyword>
<dbReference type="PATRIC" id="fig|1703772.3.peg.816"/>
<feature type="binding site" evidence="8">
    <location>
        <begin position="193"/>
        <end position="197"/>
    </location>
    <ligand>
        <name>ATP</name>
        <dbReference type="ChEBI" id="CHEBI:30616"/>
    </ligand>
</feature>
<keyword evidence="4 8" id="KW-0067">ATP-binding</keyword>
<feature type="binding site" evidence="8">
    <location>
        <position position="185"/>
    </location>
    <ligand>
        <name>ATP</name>
        <dbReference type="ChEBI" id="CHEBI:30616"/>
    </ligand>
</feature>
<dbReference type="NCBIfam" id="TIGR00233">
    <property type="entry name" value="trpS"/>
    <property type="match status" value="1"/>
</dbReference>
<evidence type="ECO:0000256" key="6">
    <source>
        <dbReference type="ARBA" id="ARBA00023146"/>
    </source>
</evidence>
<name>A0A0S7YBB2_UNCT6</name>
<dbReference type="InterPro" id="IPR050203">
    <property type="entry name" value="Trp-tRNA_synthetase"/>
</dbReference>
<keyword evidence="5 8" id="KW-0648">Protein biosynthesis</keyword>
<comment type="subunit">
    <text evidence="8">Homodimer.</text>
</comment>
<dbReference type="FunFam" id="1.10.240.10:FF:000005">
    <property type="entry name" value="Tryptophan--tRNA ligase"/>
    <property type="match status" value="1"/>
</dbReference>
<dbReference type="InterPro" id="IPR002305">
    <property type="entry name" value="aa-tRNA-synth_Ic"/>
</dbReference>
<keyword evidence="2 8" id="KW-0436">Ligase</keyword>
<dbReference type="InterPro" id="IPR001412">
    <property type="entry name" value="aa-tRNA-synth_I_CS"/>
</dbReference>
<dbReference type="InterPro" id="IPR024109">
    <property type="entry name" value="Trp-tRNA-ligase_bac-type"/>
</dbReference>
<evidence type="ECO:0000256" key="3">
    <source>
        <dbReference type="ARBA" id="ARBA00022741"/>
    </source>
</evidence>
<dbReference type="PROSITE" id="PS00178">
    <property type="entry name" value="AA_TRNA_LIGASE_I"/>
    <property type="match status" value="1"/>
</dbReference>
<dbReference type="InterPro" id="IPR014729">
    <property type="entry name" value="Rossmann-like_a/b/a_fold"/>
</dbReference>
<comment type="similarity">
    <text evidence="1 8 9">Belongs to the class-I aminoacyl-tRNA synthetase family.</text>
</comment>
<gene>
    <name evidence="8" type="primary">trpS</name>
    <name evidence="10" type="ORF">AMJ52_08630</name>
</gene>
<reference evidence="10 11" key="1">
    <citation type="journal article" date="2015" name="Microbiome">
        <title>Genomic resolution of linkages in carbon, nitrogen, and sulfur cycling among widespread estuary sediment bacteria.</title>
        <authorList>
            <person name="Baker B.J."/>
            <person name="Lazar C.S."/>
            <person name="Teske A.P."/>
            <person name="Dick G.J."/>
        </authorList>
    </citation>
    <scope>NUCLEOTIDE SEQUENCE [LARGE SCALE GENOMIC DNA]</scope>
    <source>
        <strain evidence="10">DG_78</strain>
    </source>
</reference>
<feature type="short sequence motif" description="'KMSKS' region" evidence="8">
    <location>
        <begin position="193"/>
        <end position="197"/>
    </location>
</feature>
<evidence type="ECO:0000256" key="1">
    <source>
        <dbReference type="ARBA" id="ARBA00005594"/>
    </source>
</evidence>
<comment type="subcellular location">
    <subcellularLocation>
        <location evidence="8">Cytoplasm</location>
    </subcellularLocation>
</comment>
<evidence type="ECO:0000313" key="11">
    <source>
        <dbReference type="Proteomes" id="UP000051012"/>
    </source>
</evidence>
<dbReference type="GO" id="GO:0005524">
    <property type="term" value="F:ATP binding"/>
    <property type="evidence" value="ECO:0007669"/>
    <property type="project" value="UniProtKB-UniRule"/>
</dbReference>
<keyword evidence="8" id="KW-0963">Cytoplasm</keyword>
<evidence type="ECO:0000256" key="9">
    <source>
        <dbReference type="RuleBase" id="RU363036"/>
    </source>
</evidence>
<evidence type="ECO:0000313" key="10">
    <source>
        <dbReference type="EMBL" id="KPJ71388.1"/>
    </source>
</evidence>